<dbReference type="GO" id="GO:0005524">
    <property type="term" value="F:ATP binding"/>
    <property type="evidence" value="ECO:0007669"/>
    <property type="project" value="UniProtKB-KW"/>
</dbReference>
<dbReference type="Proteomes" id="UP001597402">
    <property type="component" value="Unassembled WGS sequence"/>
</dbReference>
<keyword evidence="1" id="KW-0547">Nucleotide-binding</keyword>
<evidence type="ECO:0000256" key="1">
    <source>
        <dbReference type="ARBA" id="ARBA00022741"/>
    </source>
</evidence>
<evidence type="ECO:0000313" key="4">
    <source>
        <dbReference type="EMBL" id="MFD2093625.1"/>
    </source>
</evidence>
<dbReference type="Gene3D" id="1.25.40.10">
    <property type="entry name" value="Tetratricopeptide repeat domain"/>
    <property type="match status" value="3"/>
</dbReference>
<dbReference type="InterPro" id="IPR011990">
    <property type="entry name" value="TPR-like_helical_dom_sf"/>
</dbReference>
<dbReference type="Gene3D" id="3.30.70.1230">
    <property type="entry name" value="Nucleotide cyclase"/>
    <property type="match status" value="1"/>
</dbReference>
<dbReference type="InterPro" id="IPR029787">
    <property type="entry name" value="Nucleotide_cyclase"/>
</dbReference>
<keyword evidence="5" id="KW-1185">Reference proteome</keyword>
<dbReference type="CDD" id="cd07302">
    <property type="entry name" value="CHD"/>
    <property type="match status" value="1"/>
</dbReference>
<evidence type="ECO:0000259" key="3">
    <source>
        <dbReference type="PROSITE" id="PS50125"/>
    </source>
</evidence>
<dbReference type="InterPro" id="IPR001054">
    <property type="entry name" value="A/G_cyclase"/>
</dbReference>
<sequence length="1065" mass="115563">MPTCGACGEDIPARFRFCGVCGAPVAEQARAQREIRKTVTVLFCDVVDSTRLGARLDPESLRQVMGRYFEVAREALQRHGGIVEKFIGDAVMAVFGVPTLHEDDALRAVRAAADLRQAVREELNGELERNWGVQLAVRIGVNTGPVISGDPASGQTLVTGDAVNVAARLEQVAGSGDILIGSVTWSLVRDAVVAEPATGLTLKGKDEPVQAYRVASVTPNMMGRARRTDTPMVGRERERRLLDQAFERSMAEAGCHLFTVLGPAGVGKSRLVHEFLTEARRQATVVRGRCLDYGDGITFWPLVQIVREVAGVDQSESPERLRVRLAELLGHDEHGELVADRVAALTGGVEVASRAEEVPWAVRKLFESLARRRPLVVVIDDLHWAEPTLLDLVEHVADWSREAPILLLCLARPELLDVRPGWGGGKLNATSILLEPLTPVESATLVGNLLGPVADGETVRARIAAAAEGNPLFVEELVGMLVDEGLLVRREDRWVATTDLATTPIPPNISALLAARLDRLAQQERCVIERASVVGKTFYRAAVAELSPSELRSDVAGSLMALVRKELIRPDRSALLGDDAFRFRHLLIRDAAYDSMPRRERAELHERLADWLEHAAVGRVAQFEEILGHHLEQACRQRRELGMTDEHQLRLATRAARHLAAAGRRAFGLSDVPAALALLERAAEVAPGGDRPRIAADLAEVLLHAGRLHDARSLLDRVSAEIDGPPPPALVLARTELSVTTDPSGLAGYTVEIEQLLPVLEAAGNDQDLARGLHLLARMHWVQGQVLIAEAYTRRAVELARRAGQTRQLNYALTQLAFYTLIGPTPVDEGIDRCQELLAAAGDDRRMRASVLKTLAGLHAMRGEFAHARELGGESLAILEDLGLRLAAAQASVEFAIRELVAGDVLAAEAEARKGFDVLDTMGESSYLSSCAALLAHALSLQGLHHEAGRYAGISERTADPGDVISQFQWRVARARVLAGTGRTADAVRLAQEATEQVAGTDLLSFRGDAHFELALLLREDGRPADALRAAHTALALHERKGNTATRDHVRVLVEELSDEQLATA</sequence>
<dbReference type="SMART" id="SM00044">
    <property type="entry name" value="CYCc"/>
    <property type="match status" value="1"/>
</dbReference>
<dbReference type="InterPro" id="IPR041664">
    <property type="entry name" value="AAA_16"/>
</dbReference>
<dbReference type="EMBL" id="JBHUHP010000023">
    <property type="protein sequence ID" value="MFD2093625.1"/>
    <property type="molecule type" value="Genomic_DNA"/>
</dbReference>
<proteinExistence type="predicted"/>
<dbReference type="InterPro" id="IPR019734">
    <property type="entry name" value="TPR_rpt"/>
</dbReference>
<dbReference type="Gene3D" id="3.40.50.300">
    <property type="entry name" value="P-loop containing nucleotide triphosphate hydrolases"/>
    <property type="match status" value="1"/>
</dbReference>
<comment type="caution">
    <text evidence="4">The sequence shown here is derived from an EMBL/GenBank/DDBJ whole genome shotgun (WGS) entry which is preliminary data.</text>
</comment>
<reference evidence="5" key="1">
    <citation type="journal article" date="2019" name="Int. J. Syst. Evol. Microbiol.">
        <title>The Global Catalogue of Microorganisms (GCM) 10K type strain sequencing project: providing services to taxonomists for standard genome sequencing and annotation.</title>
        <authorList>
            <consortium name="The Broad Institute Genomics Platform"/>
            <consortium name="The Broad Institute Genome Sequencing Center for Infectious Disease"/>
            <person name="Wu L."/>
            <person name="Ma J."/>
        </authorList>
    </citation>
    <scope>NUCLEOTIDE SEQUENCE [LARGE SCALE GENOMIC DNA]</scope>
    <source>
        <strain evidence="5">JCM 3338</strain>
    </source>
</reference>
<dbReference type="SMART" id="SM00028">
    <property type="entry name" value="TPR"/>
    <property type="match status" value="3"/>
</dbReference>
<dbReference type="InterPro" id="IPR027417">
    <property type="entry name" value="P-loop_NTPase"/>
</dbReference>
<evidence type="ECO:0000313" key="5">
    <source>
        <dbReference type="Proteomes" id="UP001597402"/>
    </source>
</evidence>
<dbReference type="PANTHER" id="PTHR16305:SF28">
    <property type="entry name" value="GUANYLATE CYCLASE DOMAIN-CONTAINING PROTEIN"/>
    <property type="match status" value="1"/>
</dbReference>
<name>A0ABW4XFZ2_9ACTN</name>
<feature type="domain" description="Guanylate cyclase" evidence="3">
    <location>
        <begin position="40"/>
        <end position="170"/>
    </location>
</feature>
<dbReference type="Pfam" id="PF14559">
    <property type="entry name" value="TPR_19"/>
    <property type="match status" value="1"/>
</dbReference>
<dbReference type="Pfam" id="PF00211">
    <property type="entry name" value="Guanylate_cyc"/>
    <property type="match status" value="1"/>
</dbReference>
<protein>
    <submittedName>
        <fullName evidence="4">ATP-binding protein</fullName>
    </submittedName>
</protein>
<organism evidence="4 5">
    <name type="scientific">Blastococcus deserti</name>
    <dbReference type="NCBI Taxonomy" id="2259033"/>
    <lineage>
        <taxon>Bacteria</taxon>
        <taxon>Bacillati</taxon>
        <taxon>Actinomycetota</taxon>
        <taxon>Actinomycetes</taxon>
        <taxon>Geodermatophilales</taxon>
        <taxon>Geodermatophilaceae</taxon>
        <taxon>Blastococcus</taxon>
    </lineage>
</organism>
<dbReference type="SUPFAM" id="SSF55073">
    <property type="entry name" value="Nucleotide cyclase"/>
    <property type="match status" value="1"/>
</dbReference>
<dbReference type="RefSeq" id="WP_376879428.1">
    <property type="nucleotide sequence ID" value="NZ_JBHUHP010000023.1"/>
</dbReference>
<dbReference type="Pfam" id="PF13191">
    <property type="entry name" value="AAA_16"/>
    <property type="match status" value="1"/>
</dbReference>
<keyword evidence="2 4" id="KW-0067">ATP-binding</keyword>
<evidence type="ECO:0000256" key="2">
    <source>
        <dbReference type="ARBA" id="ARBA00022840"/>
    </source>
</evidence>
<dbReference type="SUPFAM" id="SSF48452">
    <property type="entry name" value="TPR-like"/>
    <property type="match status" value="1"/>
</dbReference>
<dbReference type="PROSITE" id="PS50125">
    <property type="entry name" value="GUANYLATE_CYCLASE_2"/>
    <property type="match status" value="1"/>
</dbReference>
<gene>
    <name evidence="4" type="ORF">ACFSHS_18850</name>
</gene>
<dbReference type="SUPFAM" id="SSF52540">
    <property type="entry name" value="P-loop containing nucleoside triphosphate hydrolases"/>
    <property type="match status" value="1"/>
</dbReference>
<accession>A0ABW4XFZ2</accession>
<dbReference type="PANTHER" id="PTHR16305">
    <property type="entry name" value="TESTICULAR SOLUBLE ADENYLYL CYCLASE"/>
    <property type="match status" value="1"/>
</dbReference>